<evidence type="ECO:0000256" key="1">
    <source>
        <dbReference type="ARBA" id="ARBA00022679"/>
    </source>
</evidence>
<dbReference type="InterPro" id="IPR044855">
    <property type="entry name" value="CoA-Trfase_III_dom3_sf"/>
</dbReference>
<dbReference type="RefSeq" id="WP_262874079.1">
    <property type="nucleotide sequence ID" value="NZ_BAABKW010000012.1"/>
</dbReference>
<dbReference type="EMBL" id="JBHTBE010000002">
    <property type="protein sequence ID" value="MFC7269151.1"/>
    <property type="molecule type" value="Genomic_DNA"/>
</dbReference>
<organism evidence="2 3">
    <name type="scientific">Microbacterium fluvii</name>
    <dbReference type="NCBI Taxonomy" id="415215"/>
    <lineage>
        <taxon>Bacteria</taxon>
        <taxon>Bacillati</taxon>
        <taxon>Actinomycetota</taxon>
        <taxon>Actinomycetes</taxon>
        <taxon>Micrococcales</taxon>
        <taxon>Microbacteriaceae</taxon>
        <taxon>Microbacterium</taxon>
    </lineage>
</organism>
<dbReference type="Gene3D" id="3.40.50.10540">
    <property type="entry name" value="Crotonobetainyl-coa:carnitine coa-transferase, domain 1"/>
    <property type="match status" value="1"/>
</dbReference>
<dbReference type="PANTHER" id="PTHR48207">
    <property type="entry name" value="SUCCINATE--HYDROXYMETHYLGLUTARATE COA-TRANSFERASE"/>
    <property type="match status" value="1"/>
</dbReference>
<comment type="caution">
    <text evidence="2">The sequence shown here is derived from an EMBL/GenBank/DDBJ whole genome shotgun (WGS) entry which is preliminary data.</text>
</comment>
<gene>
    <name evidence="2" type="ORF">ACFQRL_09295</name>
</gene>
<dbReference type="PANTHER" id="PTHR48207:SF4">
    <property type="entry name" value="BLL6097 PROTEIN"/>
    <property type="match status" value="1"/>
</dbReference>
<dbReference type="Pfam" id="PF02515">
    <property type="entry name" value="CoA_transf_3"/>
    <property type="match status" value="1"/>
</dbReference>
<name>A0ABW2HF25_9MICO</name>
<reference evidence="3" key="1">
    <citation type="journal article" date="2019" name="Int. J. Syst. Evol. Microbiol.">
        <title>The Global Catalogue of Microorganisms (GCM) 10K type strain sequencing project: providing services to taxonomists for standard genome sequencing and annotation.</title>
        <authorList>
            <consortium name="The Broad Institute Genomics Platform"/>
            <consortium name="The Broad Institute Genome Sequencing Center for Infectious Disease"/>
            <person name="Wu L."/>
            <person name="Ma J."/>
        </authorList>
    </citation>
    <scope>NUCLEOTIDE SEQUENCE [LARGE SCALE GENOMIC DNA]</scope>
    <source>
        <strain evidence="3">CGMCC 1.15772</strain>
    </source>
</reference>
<evidence type="ECO:0000313" key="2">
    <source>
        <dbReference type="EMBL" id="MFC7269151.1"/>
    </source>
</evidence>
<accession>A0ABW2HF25</accession>
<dbReference type="InterPro" id="IPR050483">
    <property type="entry name" value="CoA-transferase_III_domain"/>
</dbReference>
<dbReference type="SUPFAM" id="SSF89796">
    <property type="entry name" value="CoA-transferase family III (CaiB/BaiF)"/>
    <property type="match status" value="1"/>
</dbReference>
<dbReference type="Proteomes" id="UP001596507">
    <property type="component" value="Unassembled WGS sequence"/>
</dbReference>
<evidence type="ECO:0000313" key="3">
    <source>
        <dbReference type="Proteomes" id="UP001596507"/>
    </source>
</evidence>
<dbReference type="InterPro" id="IPR003673">
    <property type="entry name" value="CoA-Trfase_fam_III"/>
</dbReference>
<dbReference type="InterPro" id="IPR023606">
    <property type="entry name" value="CoA-Trfase_III_dom_1_sf"/>
</dbReference>
<sequence>MTGPLDGVLVADFSQLLQGPFATQAMADLGARIIKVEPLGGDWTRSYAMLNAYPGGESVSFLAFNRNKESIALDLKSPEGLELARSIIRRADVVVENFRPGVMDRLGIGYEASRVDNPGLVYVASSGFGVDGPYATRPGQDLLAQSVAGLPMLQGNAEDPPVAVGVSAADVAASFHIIYGTLAALIERGRTGIGQRVDVSLLNSVIAFQTQEFVATISSAEKPQRPAAGAGNAFTGAPYGIYRARNGYIAIAMNPLKLLAGILQIPELMDEESKNVMEGRDLVKPLLDAKIALWDRDELLDELLGHDVWCAPVNEFADVPNDPQVVHNRMFRTVEHPTAGEVTLVAPPIRFSNQSVERFEAPPLLGAHTRRIAEEFGGLDAEQIDALIERKVFRG</sequence>
<dbReference type="GO" id="GO:0016740">
    <property type="term" value="F:transferase activity"/>
    <property type="evidence" value="ECO:0007669"/>
    <property type="project" value="UniProtKB-KW"/>
</dbReference>
<keyword evidence="3" id="KW-1185">Reference proteome</keyword>
<dbReference type="Gene3D" id="3.30.1540.10">
    <property type="entry name" value="formyl-coa transferase, domain 3"/>
    <property type="match status" value="1"/>
</dbReference>
<keyword evidence="1 2" id="KW-0808">Transferase</keyword>
<protein>
    <submittedName>
        <fullName evidence="2">CaiB/BaiF CoA transferase family protein</fullName>
    </submittedName>
</protein>
<proteinExistence type="predicted"/>